<dbReference type="InterPro" id="IPR003593">
    <property type="entry name" value="AAA+_ATPase"/>
</dbReference>
<dbReference type="RefSeq" id="WP_092066122.1">
    <property type="nucleotide sequence ID" value="NZ_FNIN01000012.1"/>
</dbReference>
<feature type="domain" description="ABC transporter" evidence="5">
    <location>
        <begin position="3"/>
        <end position="236"/>
    </location>
</feature>
<dbReference type="FunFam" id="3.40.50.300:FF:000134">
    <property type="entry name" value="Iron-enterobactin ABC transporter ATP-binding protein"/>
    <property type="match status" value="1"/>
</dbReference>
<keyword evidence="2" id="KW-0813">Transport</keyword>
<evidence type="ECO:0000256" key="4">
    <source>
        <dbReference type="ARBA" id="ARBA00022840"/>
    </source>
</evidence>
<protein>
    <submittedName>
        <fullName evidence="6">Iron complex transport system ATP-binding protein</fullName>
    </submittedName>
</protein>
<dbReference type="InterPro" id="IPR003439">
    <property type="entry name" value="ABC_transporter-like_ATP-bd"/>
</dbReference>
<organism evidence="6 7">
    <name type="scientific">Desulfonauticus submarinus</name>
    <dbReference type="NCBI Taxonomy" id="206665"/>
    <lineage>
        <taxon>Bacteria</taxon>
        <taxon>Pseudomonadati</taxon>
        <taxon>Thermodesulfobacteriota</taxon>
        <taxon>Desulfovibrionia</taxon>
        <taxon>Desulfovibrionales</taxon>
        <taxon>Desulfonauticaceae</taxon>
        <taxon>Desulfonauticus</taxon>
    </lineage>
</organism>
<evidence type="ECO:0000313" key="7">
    <source>
        <dbReference type="Proteomes" id="UP000199602"/>
    </source>
</evidence>
<dbReference type="InterPro" id="IPR050153">
    <property type="entry name" value="Metal_Ion_Import_ABC"/>
</dbReference>
<evidence type="ECO:0000259" key="5">
    <source>
        <dbReference type="PROSITE" id="PS50893"/>
    </source>
</evidence>
<dbReference type="EMBL" id="FNIN01000012">
    <property type="protein sequence ID" value="SDN94064.1"/>
    <property type="molecule type" value="Genomic_DNA"/>
</dbReference>
<dbReference type="SMART" id="SM00382">
    <property type="entry name" value="AAA"/>
    <property type="match status" value="1"/>
</dbReference>
<dbReference type="CDD" id="cd03214">
    <property type="entry name" value="ABC_Iron-Siderophores_B12_Hemin"/>
    <property type="match status" value="1"/>
</dbReference>
<keyword evidence="4 6" id="KW-0067">ATP-binding</keyword>
<keyword evidence="3" id="KW-0547">Nucleotide-binding</keyword>
<dbReference type="STRING" id="206665.SAMN04488516_11247"/>
<dbReference type="GO" id="GO:0005524">
    <property type="term" value="F:ATP binding"/>
    <property type="evidence" value="ECO:0007669"/>
    <property type="project" value="UniProtKB-KW"/>
</dbReference>
<name>A0A1H0FHJ9_9BACT</name>
<reference evidence="6 7" key="1">
    <citation type="submission" date="2016-10" db="EMBL/GenBank/DDBJ databases">
        <authorList>
            <person name="de Groot N.N."/>
        </authorList>
    </citation>
    <scope>NUCLEOTIDE SEQUENCE [LARGE SCALE GENOMIC DNA]</scope>
    <source>
        <strain evidence="6 7">DSM 15269</strain>
    </source>
</reference>
<proteinExistence type="inferred from homology"/>
<sequence length="251" mass="27989">MVLTVKNLNFCYQKDSVLKNISFYIKTGEILCLLGVNGAGKSTLLKCIAKILSKYTGAIFLANKNIKQVPTNKLAKHLAYVPQIPPTSSLTVYETILLGRKPHFSWKATTKDLNLVDNIIQELSLQPLALKPLSHLSGGEIQKVIIARALVQEPKIILFDEPTSSLDLKNQLEIMSLIKKATKTKKISTIISIHDINLALKFGDRFIFINKNNIPFIANSKNDITPEIIKEIYGVNVIINYINKNPVVVPL</sequence>
<evidence type="ECO:0000256" key="1">
    <source>
        <dbReference type="ARBA" id="ARBA00005417"/>
    </source>
</evidence>
<evidence type="ECO:0000256" key="2">
    <source>
        <dbReference type="ARBA" id="ARBA00022448"/>
    </source>
</evidence>
<evidence type="ECO:0000313" key="6">
    <source>
        <dbReference type="EMBL" id="SDN94064.1"/>
    </source>
</evidence>
<dbReference type="PANTHER" id="PTHR42734:SF6">
    <property type="entry name" value="MOLYBDATE IMPORT ATP-BINDING PROTEIN MOLC"/>
    <property type="match status" value="1"/>
</dbReference>
<comment type="similarity">
    <text evidence="1">Belongs to the ABC transporter superfamily.</text>
</comment>
<dbReference type="AlphaFoldDB" id="A0A1H0FHJ9"/>
<gene>
    <name evidence="6" type="ORF">SAMN04488516_11247</name>
</gene>
<dbReference type="PANTHER" id="PTHR42734">
    <property type="entry name" value="METAL TRANSPORT SYSTEM ATP-BINDING PROTEIN TM_0124-RELATED"/>
    <property type="match status" value="1"/>
</dbReference>
<dbReference type="Gene3D" id="3.40.50.300">
    <property type="entry name" value="P-loop containing nucleotide triphosphate hydrolases"/>
    <property type="match status" value="1"/>
</dbReference>
<dbReference type="InterPro" id="IPR027417">
    <property type="entry name" value="P-loop_NTPase"/>
</dbReference>
<dbReference type="InterPro" id="IPR017871">
    <property type="entry name" value="ABC_transporter-like_CS"/>
</dbReference>
<accession>A0A1H0FHJ9</accession>
<dbReference type="Pfam" id="PF00005">
    <property type="entry name" value="ABC_tran"/>
    <property type="match status" value="1"/>
</dbReference>
<evidence type="ECO:0000256" key="3">
    <source>
        <dbReference type="ARBA" id="ARBA00022741"/>
    </source>
</evidence>
<dbReference type="OrthoDB" id="9809450at2"/>
<keyword evidence="7" id="KW-1185">Reference proteome</keyword>
<dbReference type="Proteomes" id="UP000199602">
    <property type="component" value="Unassembled WGS sequence"/>
</dbReference>
<dbReference type="PROSITE" id="PS50893">
    <property type="entry name" value="ABC_TRANSPORTER_2"/>
    <property type="match status" value="1"/>
</dbReference>
<dbReference type="GO" id="GO:0016887">
    <property type="term" value="F:ATP hydrolysis activity"/>
    <property type="evidence" value="ECO:0007669"/>
    <property type="project" value="InterPro"/>
</dbReference>
<dbReference type="SUPFAM" id="SSF52540">
    <property type="entry name" value="P-loop containing nucleoside triphosphate hydrolases"/>
    <property type="match status" value="1"/>
</dbReference>
<dbReference type="PROSITE" id="PS00211">
    <property type="entry name" value="ABC_TRANSPORTER_1"/>
    <property type="match status" value="1"/>
</dbReference>